<feature type="region of interest" description="Disordered" evidence="1">
    <location>
        <begin position="1"/>
        <end position="91"/>
    </location>
</feature>
<feature type="compositionally biased region" description="Low complexity" evidence="1">
    <location>
        <begin position="65"/>
        <end position="91"/>
    </location>
</feature>
<evidence type="ECO:0000313" key="2">
    <source>
        <dbReference type="Proteomes" id="UP001652640"/>
    </source>
</evidence>
<gene>
    <name evidence="3" type="primary">LOC139033288</name>
</gene>
<evidence type="ECO:0000256" key="1">
    <source>
        <dbReference type="SAM" id="MobiDB-lite"/>
    </source>
</evidence>
<name>A0ABM4HS11_ODOVR</name>
<sequence>MRGRNSRPRAAWPRRVPGARRRPREPLPRQDSASPCLPRPGVPPPVRLPLRSEGRPASRARRSRGSVLRRGSGPQSSAPPRSPRSLRLALR</sequence>
<protein>
    <submittedName>
        <fullName evidence="3">Uncharacterized protein</fullName>
    </submittedName>
</protein>
<reference evidence="3" key="1">
    <citation type="submission" date="2025-08" db="UniProtKB">
        <authorList>
            <consortium name="RefSeq"/>
        </authorList>
    </citation>
    <scope>IDENTIFICATION</scope>
    <source>
        <tissue evidence="3">Tongue muscle</tissue>
    </source>
</reference>
<feature type="compositionally biased region" description="Pro residues" evidence="1">
    <location>
        <begin position="37"/>
        <end position="47"/>
    </location>
</feature>
<keyword evidence="2" id="KW-1185">Reference proteome</keyword>
<dbReference type="RefSeq" id="XP_070318324.1">
    <property type="nucleotide sequence ID" value="XM_070462223.1"/>
</dbReference>
<dbReference type="GeneID" id="139033288"/>
<proteinExistence type="predicted"/>
<organism evidence="2 3">
    <name type="scientific">Odocoileus virginianus</name>
    <name type="common">White-tailed deer</name>
    <dbReference type="NCBI Taxonomy" id="9874"/>
    <lineage>
        <taxon>Eukaryota</taxon>
        <taxon>Metazoa</taxon>
        <taxon>Chordata</taxon>
        <taxon>Craniata</taxon>
        <taxon>Vertebrata</taxon>
        <taxon>Euteleostomi</taxon>
        <taxon>Mammalia</taxon>
        <taxon>Eutheria</taxon>
        <taxon>Laurasiatheria</taxon>
        <taxon>Artiodactyla</taxon>
        <taxon>Ruminantia</taxon>
        <taxon>Pecora</taxon>
        <taxon>Cervidae</taxon>
        <taxon>Odocoileinae</taxon>
        <taxon>Odocoileus</taxon>
    </lineage>
</organism>
<evidence type="ECO:0000313" key="3">
    <source>
        <dbReference type="RefSeq" id="XP_070318324.1"/>
    </source>
</evidence>
<dbReference type="Proteomes" id="UP001652640">
    <property type="component" value="Unplaced"/>
</dbReference>
<accession>A0ABM4HS11</accession>